<keyword evidence="1" id="KW-0472">Membrane</keyword>
<reference evidence="2 3" key="1">
    <citation type="submission" date="2012-06" db="EMBL/GenBank/DDBJ databases">
        <title>Complete genome sequence of Corynebacterium terpenotabidum Y-11 (=DSM 44721).</title>
        <authorList>
            <person name="Ruckert C."/>
            <person name="Albersmeier A."/>
            <person name="Al-Dilaimi A."/>
            <person name="Szczepanowski R."/>
            <person name="Kalinowski J."/>
        </authorList>
    </citation>
    <scope>NUCLEOTIDE SEQUENCE [LARGE SCALE GENOMIC DNA]</scope>
    <source>
        <strain evidence="2 3">Y-11</strain>
    </source>
</reference>
<gene>
    <name evidence="2" type="ORF">A606_10360</name>
</gene>
<organism evidence="2 3">
    <name type="scientific">Corynebacterium terpenotabidum Y-11</name>
    <dbReference type="NCBI Taxonomy" id="1200352"/>
    <lineage>
        <taxon>Bacteria</taxon>
        <taxon>Bacillati</taxon>
        <taxon>Actinomycetota</taxon>
        <taxon>Actinomycetes</taxon>
        <taxon>Mycobacteriales</taxon>
        <taxon>Corynebacteriaceae</taxon>
        <taxon>Corynebacterium</taxon>
    </lineage>
</organism>
<accession>S4XGP4</accession>
<dbReference type="AlphaFoldDB" id="S4XGP4"/>
<evidence type="ECO:0008006" key="4">
    <source>
        <dbReference type="Google" id="ProtNLM"/>
    </source>
</evidence>
<evidence type="ECO:0000313" key="2">
    <source>
        <dbReference type="EMBL" id="AGP31711.1"/>
    </source>
</evidence>
<evidence type="ECO:0000256" key="1">
    <source>
        <dbReference type="SAM" id="Phobius"/>
    </source>
</evidence>
<feature type="transmembrane region" description="Helical" evidence="1">
    <location>
        <begin position="180"/>
        <end position="199"/>
    </location>
</feature>
<proteinExistence type="predicted"/>
<dbReference type="OrthoDB" id="4398434at2"/>
<dbReference type="STRING" id="1200352.A606_10360"/>
<dbReference type="EMBL" id="CP003696">
    <property type="protein sequence ID" value="AGP31711.1"/>
    <property type="molecule type" value="Genomic_DNA"/>
</dbReference>
<dbReference type="eggNOG" id="ENOG5030XE2">
    <property type="taxonomic scope" value="Bacteria"/>
</dbReference>
<dbReference type="Proteomes" id="UP000014809">
    <property type="component" value="Chromosome"/>
</dbReference>
<evidence type="ECO:0000313" key="3">
    <source>
        <dbReference type="Proteomes" id="UP000014809"/>
    </source>
</evidence>
<keyword evidence="1" id="KW-0812">Transmembrane</keyword>
<protein>
    <recommendedName>
        <fullName evidence="4">J domain-containing protein</fullName>
    </recommendedName>
</protein>
<dbReference type="PATRIC" id="fig|1200352.3.peg.2113"/>
<name>S4XGP4_9CORY</name>
<keyword evidence="1" id="KW-1133">Transmembrane helix</keyword>
<dbReference type="RefSeq" id="WP_020442061.1">
    <property type="nucleotide sequence ID" value="NC_021663.1"/>
</dbReference>
<dbReference type="KEGG" id="cter:A606_10360"/>
<keyword evidence="3" id="KW-1185">Reference proteome</keyword>
<sequence length="208" mass="22196">MPNINLYDGLGISPDTPPPAVAADLDSRIRDLRAQGYTDTSGEIDQLLTAHSILSDPYKRDTYDAALVGPDGVVTVDWLHQLADQSSAAPASGPFPPLNGGAPVGVPVGAAQQYSPQMTAGMPGAQPAGNKVDLSTAGRTRTSSKMYLGFIVVIVLATLYPLFQWITFDLDSYDGGLDRSFVFIIANTIAWIGIAEIAWRIRTIFLSN</sequence>
<dbReference type="HOGENOM" id="CLU_1319151_0_0_11"/>
<feature type="transmembrane region" description="Helical" evidence="1">
    <location>
        <begin position="147"/>
        <end position="168"/>
    </location>
</feature>